<dbReference type="InterPro" id="IPR016032">
    <property type="entry name" value="Sig_transdc_resp-reg_C-effctor"/>
</dbReference>
<comment type="caution">
    <text evidence="11">The sequence shown here is derived from an EMBL/GenBank/DDBJ whole genome shotgun (WGS) entry which is preliminary data.</text>
</comment>
<gene>
    <name evidence="11" type="ORF">CGZ90_15135</name>
</gene>
<dbReference type="Gene3D" id="1.10.10.10">
    <property type="entry name" value="Winged helix-like DNA-binding domain superfamily/Winged helix DNA-binding domain"/>
    <property type="match status" value="1"/>
</dbReference>
<feature type="domain" description="Response regulatory" evidence="9">
    <location>
        <begin position="3"/>
        <end position="116"/>
    </location>
</feature>
<keyword evidence="6" id="KW-0804">Transcription</keyword>
<dbReference type="PANTHER" id="PTHR48111">
    <property type="entry name" value="REGULATOR OF RPOS"/>
    <property type="match status" value="1"/>
</dbReference>
<evidence type="ECO:0000256" key="5">
    <source>
        <dbReference type="ARBA" id="ARBA00023125"/>
    </source>
</evidence>
<dbReference type="Gene3D" id="6.10.250.690">
    <property type="match status" value="1"/>
</dbReference>
<dbReference type="InterPro" id="IPR036388">
    <property type="entry name" value="WH-like_DNA-bd_sf"/>
</dbReference>
<evidence type="ECO:0000259" key="9">
    <source>
        <dbReference type="PROSITE" id="PS50110"/>
    </source>
</evidence>
<dbReference type="InterPro" id="IPR039420">
    <property type="entry name" value="WalR-like"/>
</dbReference>
<dbReference type="Pfam" id="PF00072">
    <property type="entry name" value="Response_reg"/>
    <property type="match status" value="1"/>
</dbReference>
<keyword evidence="4" id="KW-0805">Transcription regulation</keyword>
<feature type="modified residue" description="4-aspartylphosphate" evidence="7">
    <location>
        <position position="52"/>
    </location>
</feature>
<organism evidence="11 12">
    <name type="scientific">Fictibacillus aquaticus</name>
    <dbReference type="NCBI Taxonomy" id="2021314"/>
    <lineage>
        <taxon>Bacteria</taxon>
        <taxon>Bacillati</taxon>
        <taxon>Bacillota</taxon>
        <taxon>Bacilli</taxon>
        <taxon>Bacillales</taxon>
        <taxon>Fictibacillaceae</taxon>
        <taxon>Fictibacillus</taxon>
    </lineage>
</organism>
<feature type="domain" description="OmpR/PhoB-type" evidence="10">
    <location>
        <begin position="128"/>
        <end position="227"/>
    </location>
</feature>
<evidence type="ECO:0000256" key="1">
    <source>
        <dbReference type="ARBA" id="ARBA00004496"/>
    </source>
</evidence>
<evidence type="ECO:0000259" key="10">
    <source>
        <dbReference type="PROSITE" id="PS51755"/>
    </source>
</evidence>
<dbReference type="RefSeq" id="WP_094253376.1">
    <property type="nucleotide sequence ID" value="NZ_JBHLXL010000001.1"/>
</dbReference>
<dbReference type="SMART" id="SM00448">
    <property type="entry name" value="REC"/>
    <property type="match status" value="1"/>
</dbReference>
<accession>A0A235F7E7</accession>
<dbReference type="CDD" id="cd00383">
    <property type="entry name" value="trans_reg_C"/>
    <property type="match status" value="1"/>
</dbReference>
<name>A0A235F7E7_9BACL</name>
<dbReference type="Proteomes" id="UP000215059">
    <property type="component" value="Unassembled WGS sequence"/>
</dbReference>
<dbReference type="FunFam" id="1.10.10.10:FF:000018">
    <property type="entry name" value="DNA-binding response regulator ResD"/>
    <property type="match status" value="1"/>
</dbReference>
<dbReference type="AlphaFoldDB" id="A0A235F7E7"/>
<dbReference type="PROSITE" id="PS51755">
    <property type="entry name" value="OMPR_PHOB"/>
    <property type="match status" value="1"/>
</dbReference>
<dbReference type="GO" id="GO:0032993">
    <property type="term" value="C:protein-DNA complex"/>
    <property type="evidence" value="ECO:0007669"/>
    <property type="project" value="TreeGrafter"/>
</dbReference>
<dbReference type="EMBL" id="NOII01000010">
    <property type="protein sequence ID" value="OYD56887.1"/>
    <property type="molecule type" value="Genomic_DNA"/>
</dbReference>
<reference evidence="11 12" key="1">
    <citation type="submission" date="2017-07" db="EMBL/GenBank/DDBJ databases">
        <title>Fictibacillus sp. nov. GDSW-R2A3 Genome sequencing and assembly.</title>
        <authorList>
            <person name="Mayilraj S."/>
        </authorList>
    </citation>
    <scope>NUCLEOTIDE SEQUENCE [LARGE SCALE GENOMIC DNA]</scope>
    <source>
        <strain evidence="11 12">GDSW-R2A3</strain>
    </source>
</reference>
<evidence type="ECO:0000313" key="11">
    <source>
        <dbReference type="EMBL" id="OYD56887.1"/>
    </source>
</evidence>
<dbReference type="Pfam" id="PF00486">
    <property type="entry name" value="Trans_reg_C"/>
    <property type="match status" value="1"/>
</dbReference>
<dbReference type="GO" id="GO:0005829">
    <property type="term" value="C:cytosol"/>
    <property type="evidence" value="ECO:0007669"/>
    <property type="project" value="TreeGrafter"/>
</dbReference>
<dbReference type="InterPro" id="IPR011006">
    <property type="entry name" value="CheY-like_superfamily"/>
</dbReference>
<dbReference type="SUPFAM" id="SSF52172">
    <property type="entry name" value="CheY-like"/>
    <property type="match status" value="1"/>
</dbReference>
<keyword evidence="2 7" id="KW-0597">Phosphoprotein</keyword>
<keyword evidence="3" id="KW-0902">Two-component regulatory system</keyword>
<feature type="DNA-binding region" description="OmpR/PhoB-type" evidence="8">
    <location>
        <begin position="128"/>
        <end position="227"/>
    </location>
</feature>
<sequence>MKTILIVDDEPKLTEVISSYLKKEGFQTAEAENGKRALELINSLSVDLVVLDLMLPDMNGEEVCKIIRQESDVPVLMLTAKVKEEDRINGLYVGADDYMVKPFSPRELVMRIKTVLRRTEGSQLLAEKISYNNGQLVIDAGEQEVFVHDKKVSLTPNEYKTLLVFARHPKRPFSREELVEKVLGYDFEGSTRTIDQHVKNLRQKIEKDPKAPQYIQTVFGVGYKFAGGSNV</sequence>
<evidence type="ECO:0000313" key="12">
    <source>
        <dbReference type="Proteomes" id="UP000215059"/>
    </source>
</evidence>
<evidence type="ECO:0000256" key="7">
    <source>
        <dbReference type="PROSITE-ProRule" id="PRU00169"/>
    </source>
</evidence>
<dbReference type="SUPFAM" id="SSF46894">
    <property type="entry name" value="C-terminal effector domain of the bipartite response regulators"/>
    <property type="match status" value="1"/>
</dbReference>
<evidence type="ECO:0000256" key="6">
    <source>
        <dbReference type="ARBA" id="ARBA00023163"/>
    </source>
</evidence>
<dbReference type="GO" id="GO:0000976">
    <property type="term" value="F:transcription cis-regulatory region binding"/>
    <property type="evidence" value="ECO:0007669"/>
    <property type="project" value="TreeGrafter"/>
</dbReference>
<evidence type="ECO:0000256" key="8">
    <source>
        <dbReference type="PROSITE-ProRule" id="PRU01091"/>
    </source>
</evidence>
<proteinExistence type="predicted"/>
<dbReference type="Gene3D" id="3.40.50.2300">
    <property type="match status" value="1"/>
</dbReference>
<dbReference type="OrthoDB" id="9802426at2"/>
<dbReference type="InterPro" id="IPR001867">
    <property type="entry name" value="OmpR/PhoB-type_DNA-bd"/>
</dbReference>
<dbReference type="GO" id="GO:0000156">
    <property type="term" value="F:phosphorelay response regulator activity"/>
    <property type="evidence" value="ECO:0007669"/>
    <property type="project" value="TreeGrafter"/>
</dbReference>
<dbReference type="PROSITE" id="PS50110">
    <property type="entry name" value="RESPONSE_REGULATORY"/>
    <property type="match status" value="1"/>
</dbReference>
<dbReference type="PANTHER" id="PTHR48111:SF73">
    <property type="entry name" value="ALKALINE PHOSPHATASE SYNTHESIS TRANSCRIPTIONAL REGULATORY PROTEIN PHOP"/>
    <property type="match status" value="1"/>
</dbReference>
<evidence type="ECO:0000256" key="4">
    <source>
        <dbReference type="ARBA" id="ARBA00023015"/>
    </source>
</evidence>
<dbReference type="GO" id="GO:0006355">
    <property type="term" value="P:regulation of DNA-templated transcription"/>
    <property type="evidence" value="ECO:0007669"/>
    <property type="project" value="InterPro"/>
</dbReference>
<dbReference type="InterPro" id="IPR001789">
    <property type="entry name" value="Sig_transdc_resp-reg_receiver"/>
</dbReference>
<evidence type="ECO:0000256" key="2">
    <source>
        <dbReference type="ARBA" id="ARBA00022553"/>
    </source>
</evidence>
<dbReference type="FunFam" id="3.40.50.2300:FF:000001">
    <property type="entry name" value="DNA-binding response regulator PhoB"/>
    <property type="match status" value="1"/>
</dbReference>
<protein>
    <submittedName>
        <fullName evidence="11">DNA-binding response regulator</fullName>
    </submittedName>
</protein>
<keyword evidence="12" id="KW-1185">Reference proteome</keyword>
<keyword evidence="5 8" id="KW-0238">DNA-binding</keyword>
<evidence type="ECO:0000256" key="3">
    <source>
        <dbReference type="ARBA" id="ARBA00023012"/>
    </source>
</evidence>
<dbReference type="SMART" id="SM00862">
    <property type="entry name" value="Trans_reg_C"/>
    <property type="match status" value="1"/>
</dbReference>
<comment type="subcellular location">
    <subcellularLocation>
        <location evidence="1">Cytoplasm</location>
    </subcellularLocation>
</comment>